<dbReference type="InterPro" id="IPR036736">
    <property type="entry name" value="ACP-like_sf"/>
</dbReference>
<organism evidence="12 13">
    <name type="scientific">Geodermatophilus amargosae</name>
    <dbReference type="NCBI Taxonomy" id="1296565"/>
    <lineage>
        <taxon>Bacteria</taxon>
        <taxon>Bacillati</taxon>
        <taxon>Actinomycetota</taxon>
        <taxon>Actinomycetes</taxon>
        <taxon>Geodermatophilales</taxon>
        <taxon>Geodermatophilaceae</taxon>
        <taxon>Geodermatophilus</taxon>
    </lineage>
</organism>
<dbReference type="InterPro" id="IPR005482">
    <property type="entry name" value="Biotin_COase_C"/>
</dbReference>
<comment type="function">
    <text evidence="1">This protein is a component of the acetyl coenzyme A carboxylase complex; first, biotin carboxylase catalyzes the carboxylation of the carrier protein and then the transcarboxylase transfers the carboxyl group to form malonyl-CoA.</text>
</comment>
<evidence type="ECO:0000313" key="13">
    <source>
        <dbReference type="Proteomes" id="UP000199546"/>
    </source>
</evidence>
<evidence type="ECO:0000256" key="7">
    <source>
        <dbReference type="ARBA" id="ARBA00048600"/>
    </source>
</evidence>
<dbReference type="InterPro" id="IPR011054">
    <property type="entry name" value="Rudment_hybrid_motif"/>
</dbReference>
<dbReference type="Pfam" id="PF02786">
    <property type="entry name" value="CPSase_L_D2"/>
    <property type="match status" value="1"/>
</dbReference>
<dbReference type="SUPFAM" id="SSF52440">
    <property type="entry name" value="PreATP-grasp domain"/>
    <property type="match status" value="1"/>
</dbReference>
<evidence type="ECO:0000256" key="1">
    <source>
        <dbReference type="ARBA" id="ARBA00003761"/>
    </source>
</evidence>
<keyword evidence="4 8" id="KW-0547">Nucleotide-binding</keyword>
<evidence type="ECO:0000259" key="11">
    <source>
        <dbReference type="PROSITE" id="PS50979"/>
    </source>
</evidence>
<dbReference type="Gene3D" id="3.30.470.20">
    <property type="entry name" value="ATP-grasp fold, B domain"/>
    <property type="match status" value="1"/>
</dbReference>
<dbReference type="PROSITE" id="PS00867">
    <property type="entry name" value="CPSASE_2"/>
    <property type="match status" value="1"/>
</dbReference>
<keyword evidence="13" id="KW-1185">Reference proteome</keyword>
<dbReference type="Pfam" id="PF00550">
    <property type="entry name" value="PP-binding"/>
    <property type="match status" value="1"/>
</dbReference>
<dbReference type="SUPFAM" id="SSF56059">
    <property type="entry name" value="Glutathione synthetase ATP-binding domain-like"/>
    <property type="match status" value="1"/>
</dbReference>
<dbReference type="InterPro" id="IPR051602">
    <property type="entry name" value="ACC_Biotin_Carboxylase"/>
</dbReference>
<evidence type="ECO:0000256" key="2">
    <source>
        <dbReference type="ARBA" id="ARBA00013263"/>
    </source>
</evidence>
<dbReference type="InterPro" id="IPR016185">
    <property type="entry name" value="PreATP-grasp_dom_sf"/>
</dbReference>
<evidence type="ECO:0000256" key="5">
    <source>
        <dbReference type="ARBA" id="ARBA00022840"/>
    </source>
</evidence>
<dbReference type="FunFam" id="3.40.50.20:FF:000010">
    <property type="entry name" value="Propionyl-CoA carboxylase subunit alpha"/>
    <property type="match status" value="1"/>
</dbReference>
<keyword evidence="5 8" id="KW-0067">ATP-binding</keyword>
<dbReference type="SUPFAM" id="SSF47336">
    <property type="entry name" value="ACP-like"/>
    <property type="match status" value="1"/>
</dbReference>
<dbReference type="PROSITE" id="PS50075">
    <property type="entry name" value="CARRIER"/>
    <property type="match status" value="1"/>
</dbReference>
<protein>
    <recommendedName>
        <fullName evidence="2">biotin carboxylase</fullName>
        <ecNumber evidence="2">6.3.4.14</ecNumber>
    </recommendedName>
</protein>
<dbReference type="GO" id="GO:0004075">
    <property type="term" value="F:biotin carboxylase activity"/>
    <property type="evidence" value="ECO:0007669"/>
    <property type="project" value="UniProtKB-EC"/>
</dbReference>
<dbReference type="PANTHER" id="PTHR48095">
    <property type="entry name" value="PYRUVATE CARBOXYLASE SUBUNIT A"/>
    <property type="match status" value="1"/>
</dbReference>
<dbReference type="InterPro" id="IPR005481">
    <property type="entry name" value="BC-like_N"/>
</dbReference>
<feature type="domain" description="Carrier" evidence="9">
    <location>
        <begin position="502"/>
        <end position="580"/>
    </location>
</feature>
<dbReference type="EC" id="6.3.4.14" evidence="2"/>
<dbReference type="PANTHER" id="PTHR48095:SF2">
    <property type="entry name" value="BIOTIN CARBOXYLASE, CHLOROPLASTIC"/>
    <property type="match status" value="1"/>
</dbReference>
<dbReference type="InterPro" id="IPR005479">
    <property type="entry name" value="CPAse_ATP-bd"/>
</dbReference>
<gene>
    <name evidence="12" type="ORF">SAMN05660657_03906</name>
</gene>
<accession>A0A1I7BXL5</accession>
<evidence type="ECO:0000256" key="3">
    <source>
        <dbReference type="ARBA" id="ARBA00022598"/>
    </source>
</evidence>
<dbReference type="PROSITE" id="PS50979">
    <property type="entry name" value="BC"/>
    <property type="match status" value="1"/>
</dbReference>
<name>A0A1I7BXL5_9ACTN</name>
<evidence type="ECO:0000313" key="12">
    <source>
        <dbReference type="EMBL" id="SFT91934.1"/>
    </source>
</evidence>
<dbReference type="RefSeq" id="WP_093581928.1">
    <property type="nucleotide sequence ID" value="NZ_FPBA01000016.1"/>
</dbReference>
<dbReference type="NCBIfam" id="NF006367">
    <property type="entry name" value="PRK08591.1"/>
    <property type="match status" value="1"/>
</dbReference>
<dbReference type="Gene3D" id="1.10.1200.10">
    <property type="entry name" value="ACP-like"/>
    <property type="match status" value="1"/>
</dbReference>
<dbReference type="InterPro" id="IPR011764">
    <property type="entry name" value="Biotin_carboxylation_dom"/>
</dbReference>
<dbReference type="STRING" id="1296565.SAMN05660657_03906"/>
<dbReference type="EMBL" id="FPBA01000016">
    <property type="protein sequence ID" value="SFT91934.1"/>
    <property type="molecule type" value="Genomic_DNA"/>
</dbReference>
<reference evidence="13" key="1">
    <citation type="submission" date="2016-10" db="EMBL/GenBank/DDBJ databases">
        <authorList>
            <person name="Varghese N."/>
            <person name="Submissions S."/>
        </authorList>
    </citation>
    <scope>NUCLEOTIDE SEQUENCE [LARGE SCALE GENOMIC DNA]</scope>
    <source>
        <strain evidence="13">DSM 46136</strain>
    </source>
</reference>
<dbReference type="InterPro" id="IPR009081">
    <property type="entry name" value="PP-bd_ACP"/>
</dbReference>
<evidence type="ECO:0000256" key="6">
    <source>
        <dbReference type="ARBA" id="ARBA00023267"/>
    </source>
</evidence>
<keyword evidence="3" id="KW-0436">Ligase</keyword>
<dbReference type="PROSITE" id="PS00866">
    <property type="entry name" value="CPSASE_1"/>
    <property type="match status" value="1"/>
</dbReference>
<dbReference type="FunFam" id="3.30.1490.20:FF:000003">
    <property type="entry name" value="acetyl-CoA carboxylase isoform X1"/>
    <property type="match status" value="1"/>
</dbReference>
<dbReference type="SUPFAM" id="SSF51246">
    <property type="entry name" value="Rudiment single hybrid motif"/>
    <property type="match status" value="1"/>
</dbReference>
<dbReference type="GO" id="GO:0046872">
    <property type="term" value="F:metal ion binding"/>
    <property type="evidence" value="ECO:0007669"/>
    <property type="project" value="InterPro"/>
</dbReference>
<dbReference type="Proteomes" id="UP000199546">
    <property type="component" value="Unassembled WGS sequence"/>
</dbReference>
<dbReference type="Pfam" id="PF00289">
    <property type="entry name" value="Biotin_carb_N"/>
    <property type="match status" value="1"/>
</dbReference>
<dbReference type="PROSITE" id="PS50975">
    <property type="entry name" value="ATP_GRASP"/>
    <property type="match status" value="1"/>
</dbReference>
<dbReference type="AlphaFoldDB" id="A0A1I7BXL5"/>
<dbReference type="GO" id="GO:0005524">
    <property type="term" value="F:ATP binding"/>
    <property type="evidence" value="ECO:0007669"/>
    <property type="project" value="UniProtKB-UniRule"/>
</dbReference>
<keyword evidence="6" id="KW-0092">Biotin</keyword>
<evidence type="ECO:0000256" key="8">
    <source>
        <dbReference type="PROSITE-ProRule" id="PRU00409"/>
    </source>
</evidence>
<sequence>MIGRLLIANRGEIAVRVARACRELGIEVVAVYSTADRHSAVVEMADEAVHIGPPAPRSSYLHVPNVVEAALRSGADAVHPGYGFLSEDPDFAEICEAEGLTFVGPPPQVMQQMGNKATARRLMAAAGLPLLPGVVDPVRTAEEGLAVAAEIGYPVIIKAAAGGGGRGMTVVHDPADFPEAFATTRSVARAVFRDPTVYVERYLSGARHVEVQVLCDAHGTGLYLGERDCSLQRRHQKLLEEGPAGHLSPRQRAEIGELAVRGALSVGYTGAGTVEFLVDDAGRAYFMEMNARIQVEHPVTELLTGIDLVREQLLVAGGERLRLRQEDVVVRGAAIECRINAEDPARGFAPAPGHLDVLRVPDGPWTRFDTGYRQGDDVSPHYDSLLGKLVVWAPDREQAVRRMDRALAELRVEGPGVHTTAALHRALLRDPDVRADRHDVQFLDRRLPDLVTHAAAIAASREPALPAARRGPLHLVRAGEPADPASVPHPCPEEDHTMTAPAFTLTDLMQLLTEKTGLPPAQHTSDPEAHFADVGLDSLAFLSMQTELQDRYGVAMPDDNPDAYTFGQIVETVSAAQAAQPA</sequence>
<feature type="domain" description="ATP-grasp" evidence="10">
    <location>
        <begin position="120"/>
        <end position="317"/>
    </location>
</feature>
<feature type="domain" description="Biotin carboxylation" evidence="11">
    <location>
        <begin position="1"/>
        <end position="448"/>
    </location>
</feature>
<dbReference type="Pfam" id="PF02785">
    <property type="entry name" value="Biotin_carb_C"/>
    <property type="match status" value="1"/>
</dbReference>
<evidence type="ECO:0000259" key="9">
    <source>
        <dbReference type="PROSITE" id="PS50075"/>
    </source>
</evidence>
<evidence type="ECO:0000259" key="10">
    <source>
        <dbReference type="PROSITE" id="PS50975"/>
    </source>
</evidence>
<comment type="catalytic activity">
    <reaction evidence="7">
        <text>N(6)-biotinyl-L-lysyl-[protein] + hydrogencarbonate + ATP = N(6)-carboxybiotinyl-L-lysyl-[protein] + ADP + phosphate + H(+)</text>
        <dbReference type="Rhea" id="RHEA:13501"/>
        <dbReference type="Rhea" id="RHEA-COMP:10505"/>
        <dbReference type="Rhea" id="RHEA-COMP:10506"/>
        <dbReference type="ChEBI" id="CHEBI:15378"/>
        <dbReference type="ChEBI" id="CHEBI:17544"/>
        <dbReference type="ChEBI" id="CHEBI:30616"/>
        <dbReference type="ChEBI" id="CHEBI:43474"/>
        <dbReference type="ChEBI" id="CHEBI:83144"/>
        <dbReference type="ChEBI" id="CHEBI:83145"/>
        <dbReference type="ChEBI" id="CHEBI:456216"/>
        <dbReference type="EC" id="6.3.4.14"/>
    </reaction>
</comment>
<evidence type="ECO:0000256" key="4">
    <source>
        <dbReference type="ARBA" id="ARBA00022741"/>
    </source>
</evidence>
<proteinExistence type="predicted"/>
<dbReference type="SMART" id="SM00878">
    <property type="entry name" value="Biotin_carb_C"/>
    <property type="match status" value="1"/>
</dbReference>
<dbReference type="OrthoDB" id="9760256at2"/>
<dbReference type="InterPro" id="IPR011761">
    <property type="entry name" value="ATP-grasp"/>
</dbReference>